<dbReference type="EMBL" id="SHOA02000019">
    <property type="protein sequence ID" value="TDH70050.1"/>
    <property type="molecule type" value="Genomic_DNA"/>
</dbReference>
<feature type="compositionally biased region" description="Polar residues" evidence="1">
    <location>
        <begin position="1"/>
        <end position="11"/>
    </location>
</feature>
<name>A0A976IFY8_BRELC</name>
<comment type="caution">
    <text evidence="2">The sequence shown here is derived from an EMBL/GenBank/DDBJ whole genome shotgun (WGS) entry which is preliminary data.</text>
</comment>
<gene>
    <name evidence="2" type="ORF">CCR75_000831</name>
</gene>
<dbReference type="Proteomes" id="UP000294530">
    <property type="component" value="Unassembled WGS sequence"/>
</dbReference>
<protein>
    <submittedName>
        <fullName evidence="2">Uncharacterized protein</fullName>
    </submittedName>
</protein>
<dbReference type="AlphaFoldDB" id="A0A976IFY8"/>
<evidence type="ECO:0000313" key="2">
    <source>
        <dbReference type="EMBL" id="TDH70050.1"/>
    </source>
</evidence>
<evidence type="ECO:0000313" key="3">
    <source>
        <dbReference type="Proteomes" id="UP000294530"/>
    </source>
</evidence>
<sequence length="111" mass="12762">MSCDWTLQTPEEASRRSSSRTRLGGLQAGSTKFIHQTTKAAKYNMWQHEYRAEKPTIKRSRRFFMQRKQSRNDILARVPTRSDPQDGCTTKQIIGAKIGFAVVKDNDTLDK</sequence>
<proteinExistence type="predicted"/>
<dbReference type="KEGG" id="blac:94344608"/>
<accession>A0A976IFY8</accession>
<feature type="region of interest" description="Disordered" evidence="1">
    <location>
        <begin position="1"/>
        <end position="25"/>
    </location>
</feature>
<dbReference type="RefSeq" id="XP_067819549.1">
    <property type="nucleotide sequence ID" value="XM_067958937.1"/>
</dbReference>
<keyword evidence="3" id="KW-1185">Reference proteome</keyword>
<dbReference type="GeneID" id="94344608"/>
<evidence type="ECO:0000256" key="1">
    <source>
        <dbReference type="SAM" id="MobiDB-lite"/>
    </source>
</evidence>
<organism evidence="2 3">
    <name type="scientific">Bremia lactucae</name>
    <name type="common">Lettuce downy mildew</name>
    <dbReference type="NCBI Taxonomy" id="4779"/>
    <lineage>
        <taxon>Eukaryota</taxon>
        <taxon>Sar</taxon>
        <taxon>Stramenopiles</taxon>
        <taxon>Oomycota</taxon>
        <taxon>Peronosporomycetes</taxon>
        <taxon>Peronosporales</taxon>
        <taxon>Peronosporaceae</taxon>
        <taxon>Bremia</taxon>
    </lineage>
</organism>
<reference evidence="2 3" key="1">
    <citation type="journal article" date="2021" name="Genome Biol.">
        <title>AFLAP: assembly-free linkage analysis pipeline using k-mers from genome sequencing data.</title>
        <authorList>
            <person name="Fletcher K."/>
            <person name="Zhang L."/>
            <person name="Gil J."/>
            <person name="Han R."/>
            <person name="Cavanaugh K."/>
            <person name="Michelmore R."/>
        </authorList>
    </citation>
    <scope>NUCLEOTIDE SEQUENCE [LARGE SCALE GENOMIC DNA]</scope>
    <source>
        <strain evidence="2 3">SF5</strain>
    </source>
</reference>